<dbReference type="Gene3D" id="2.30.42.10">
    <property type="match status" value="2"/>
</dbReference>
<accession>A0A2U8FQP5</accession>
<dbReference type="AlphaFoldDB" id="A0A2U8FQP5"/>
<evidence type="ECO:0000256" key="2">
    <source>
        <dbReference type="ARBA" id="ARBA00004141"/>
    </source>
</evidence>
<organism evidence="13 14">
    <name type="scientific">Aquabacterium olei</name>
    <dbReference type="NCBI Taxonomy" id="1296669"/>
    <lineage>
        <taxon>Bacteria</taxon>
        <taxon>Pseudomonadati</taxon>
        <taxon>Pseudomonadota</taxon>
        <taxon>Betaproteobacteria</taxon>
        <taxon>Burkholderiales</taxon>
        <taxon>Aquabacterium</taxon>
    </lineage>
</organism>
<dbReference type="GO" id="GO:0046872">
    <property type="term" value="F:metal ion binding"/>
    <property type="evidence" value="ECO:0007669"/>
    <property type="project" value="UniProtKB-KW"/>
</dbReference>
<feature type="transmembrane region" description="Helical" evidence="11">
    <location>
        <begin position="386"/>
        <end position="406"/>
    </location>
</feature>
<evidence type="ECO:0000256" key="9">
    <source>
        <dbReference type="ARBA" id="ARBA00023049"/>
    </source>
</evidence>
<feature type="transmembrane region" description="Helical" evidence="11">
    <location>
        <begin position="94"/>
        <end position="115"/>
    </location>
</feature>
<dbReference type="InterPro" id="IPR008915">
    <property type="entry name" value="Peptidase_M50"/>
</dbReference>
<dbReference type="EC" id="3.4.24.-" evidence="11"/>
<keyword evidence="9 11" id="KW-0482">Metalloprotease</keyword>
<dbReference type="Proteomes" id="UP000244892">
    <property type="component" value="Chromosome"/>
</dbReference>
<sequence length="464" mass="50131">MLMTVLSFLLTIGVLVVIHEYGHYRAAVACDVKVLRFSVGFGRVLWRRQRGETEFVVSALPFGGYVRMLDERESPVPAQERGRAFNRKPLGQRAFIVAAGPAANLLLAIALYAAVNWSGVQELRPWLSAPLPGSLAEHAGLQSGDEVLAVRIAAAAPDDGEWQAVRSLTDLQWRFTRAALRGEDLQLQVHARSREDDAGRGVRQLALPLSRIPASEVDGKLLDRVGLTGPYAEPLVDDVVAAGPAARAGLMKGDRVLRINGQVPRDAAELRRLIRSSLRGGEVQPLALDVERAGRTVNVVVQPVIKDVQGQKVARIEAALGAMPSIVEVRYGFGEGLGMALEKTWDTAILSLNMLGKMLIGEASIKNLSGPLTIADYAGKSASLGWVHYLGFLALVSVSLGVLNLLPLPVLDGGHLMYYLFEGVTGRPVSDLWLERLQRGGVAIMLAMMSLALYNDLARLIGAH</sequence>
<evidence type="ECO:0000256" key="4">
    <source>
        <dbReference type="ARBA" id="ARBA00022670"/>
    </source>
</evidence>
<protein>
    <recommendedName>
        <fullName evidence="11">Zinc metalloprotease</fullName>
        <ecNumber evidence="11">3.4.24.-</ecNumber>
    </recommendedName>
</protein>
<dbReference type="OrthoDB" id="9782003at2"/>
<keyword evidence="6 11" id="KW-0378">Hydrolase</keyword>
<name>A0A2U8FQP5_9BURK</name>
<gene>
    <name evidence="13" type="primary">rseP</name>
    <name evidence="13" type="ORF">DEH84_07780</name>
</gene>
<dbReference type="RefSeq" id="WP_109036279.1">
    <property type="nucleotide sequence ID" value="NZ_CP029210.1"/>
</dbReference>
<comment type="cofactor">
    <cofactor evidence="1 11">
        <name>Zn(2+)</name>
        <dbReference type="ChEBI" id="CHEBI:29105"/>
    </cofactor>
</comment>
<dbReference type="KEGG" id="aon:DEH84_07780"/>
<evidence type="ECO:0000256" key="1">
    <source>
        <dbReference type="ARBA" id="ARBA00001947"/>
    </source>
</evidence>
<evidence type="ECO:0000256" key="7">
    <source>
        <dbReference type="ARBA" id="ARBA00022833"/>
    </source>
</evidence>
<evidence type="ECO:0000256" key="3">
    <source>
        <dbReference type="ARBA" id="ARBA00007931"/>
    </source>
</evidence>
<dbReference type="CDD" id="cd23081">
    <property type="entry name" value="cpPDZ_EcRseP-like"/>
    <property type="match status" value="1"/>
</dbReference>
<dbReference type="InterPro" id="IPR036034">
    <property type="entry name" value="PDZ_sf"/>
</dbReference>
<feature type="domain" description="PDZ" evidence="12">
    <location>
        <begin position="206"/>
        <end position="277"/>
    </location>
</feature>
<dbReference type="NCBIfam" id="TIGR00054">
    <property type="entry name" value="RIP metalloprotease RseP"/>
    <property type="match status" value="1"/>
</dbReference>
<dbReference type="GO" id="GO:0016020">
    <property type="term" value="C:membrane"/>
    <property type="evidence" value="ECO:0007669"/>
    <property type="project" value="UniProtKB-SubCell"/>
</dbReference>
<dbReference type="PANTHER" id="PTHR42837:SF2">
    <property type="entry name" value="MEMBRANE METALLOPROTEASE ARASP2, CHLOROPLASTIC-RELATED"/>
    <property type="match status" value="1"/>
</dbReference>
<dbReference type="Pfam" id="PF02163">
    <property type="entry name" value="Peptidase_M50"/>
    <property type="match status" value="1"/>
</dbReference>
<evidence type="ECO:0000259" key="12">
    <source>
        <dbReference type="PROSITE" id="PS50106"/>
    </source>
</evidence>
<evidence type="ECO:0000313" key="13">
    <source>
        <dbReference type="EMBL" id="AWI53339.1"/>
    </source>
</evidence>
<keyword evidence="10 11" id="KW-0472">Membrane</keyword>
<keyword evidence="5 11" id="KW-0812">Transmembrane</keyword>
<reference evidence="13 14" key="1">
    <citation type="submission" date="2018-05" db="EMBL/GenBank/DDBJ databases">
        <title>complete genome sequence of Aquabacterium olei NBRC 110486.</title>
        <authorList>
            <person name="Tang B."/>
            <person name="Chang J."/>
            <person name="Zhang L."/>
            <person name="Yang H."/>
        </authorList>
    </citation>
    <scope>NUCLEOTIDE SEQUENCE [LARGE SCALE GENOMIC DNA]</scope>
    <source>
        <strain evidence="13 14">NBRC 110486</strain>
    </source>
</reference>
<dbReference type="SUPFAM" id="SSF50156">
    <property type="entry name" value="PDZ domain-like"/>
    <property type="match status" value="2"/>
</dbReference>
<proteinExistence type="inferred from homology"/>
<evidence type="ECO:0000256" key="6">
    <source>
        <dbReference type="ARBA" id="ARBA00022801"/>
    </source>
</evidence>
<dbReference type="PANTHER" id="PTHR42837">
    <property type="entry name" value="REGULATOR OF SIGMA-E PROTEASE RSEP"/>
    <property type="match status" value="1"/>
</dbReference>
<dbReference type="GO" id="GO:0004222">
    <property type="term" value="F:metalloendopeptidase activity"/>
    <property type="evidence" value="ECO:0007669"/>
    <property type="project" value="InterPro"/>
</dbReference>
<dbReference type="SMART" id="SM00228">
    <property type="entry name" value="PDZ"/>
    <property type="match status" value="2"/>
</dbReference>
<keyword evidence="7 11" id="KW-0862">Zinc</keyword>
<keyword evidence="11" id="KW-0479">Metal-binding</keyword>
<feature type="transmembrane region" description="Helical" evidence="11">
    <location>
        <begin position="437"/>
        <end position="454"/>
    </location>
</feature>
<evidence type="ECO:0000256" key="8">
    <source>
        <dbReference type="ARBA" id="ARBA00022989"/>
    </source>
</evidence>
<dbReference type="InterPro" id="IPR041489">
    <property type="entry name" value="PDZ_6"/>
</dbReference>
<dbReference type="Pfam" id="PF17820">
    <property type="entry name" value="PDZ_6"/>
    <property type="match status" value="1"/>
</dbReference>
<evidence type="ECO:0000256" key="10">
    <source>
        <dbReference type="ARBA" id="ARBA00023136"/>
    </source>
</evidence>
<evidence type="ECO:0000313" key="14">
    <source>
        <dbReference type="Proteomes" id="UP000244892"/>
    </source>
</evidence>
<dbReference type="GO" id="GO:0006508">
    <property type="term" value="P:proteolysis"/>
    <property type="evidence" value="ECO:0007669"/>
    <property type="project" value="UniProtKB-KW"/>
</dbReference>
<dbReference type="EMBL" id="CP029210">
    <property type="protein sequence ID" value="AWI53339.1"/>
    <property type="molecule type" value="Genomic_DNA"/>
</dbReference>
<comment type="similarity">
    <text evidence="3 11">Belongs to the peptidase M50B family.</text>
</comment>
<dbReference type="PROSITE" id="PS50106">
    <property type="entry name" value="PDZ"/>
    <property type="match status" value="1"/>
</dbReference>
<keyword evidence="4 13" id="KW-0645">Protease</keyword>
<dbReference type="CDD" id="cd06163">
    <property type="entry name" value="S2P-M50_PDZ_RseP-like"/>
    <property type="match status" value="1"/>
</dbReference>
<evidence type="ECO:0000256" key="5">
    <source>
        <dbReference type="ARBA" id="ARBA00022692"/>
    </source>
</evidence>
<keyword evidence="8 11" id="KW-1133">Transmembrane helix</keyword>
<keyword evidence="14" id="KW-1185">Reference proteome</keyword>
<dbReference type="InterPro" id="IPR001478">
    <property type="entry name" value="PDZ"/>
</dbReference>
<comment type="subcellular location">
    <subcellularLocation>
        <location evidence="2">Membrane</location>
        <topology evidence="2">Multi-pass membrane protein</topology>
    </subcellularLocation>
</comment>
<dbReference type="InterPro" id="IPR004387">
    <property type="entry name" value="Pept_M50_Zn"/>
</dbReference>
<evidence type="ECO:0000256" key="11">
    <source>
        <dbReference type="RuleBase" id="RU362031"/>
    </source>
</evidence>